<gene>
    <name evidence="4" type="ORF">GGP41_000964</name>
</gene>
<dbReference type="SMART" id="SM00257">
    <property type="entry name" value="LysM"/>
    <property type="match status" value="1"/>
</dbReference>
<feature type="domain" description="LysM" evidence="3">
    <location>
        <begin position="144"/>
        <end position="190"/>
    </location>
</feature>
<dbReference type="SUPFAM" id="SSF54106">
    <property type="entry name" value="LysM domain"/>
    <property type="match status" value="1"/>
</dbReference>
<dbReference type="InterPro" id="IPR018392">
    <property type="entry name" value="LysM"/>
</dbReference>
<name>A0A8H5ZNB5_COCSA</name>
<feature type="compositionally biased region" description="Low complexity" evidence="1">
    <location>
        <begin position="56"/>
        <end position="67"/>
    </location>
</feature>
<proteinExistence type="predicted"/>
<evidence type="ECO:0000256" key="1">
    <source>
        <dbReference type="SAM" id="MobiDB-lite"/>
    </source>
</evidence>
<dbReference type="CDD" id="cd00118">
    <property type="entry name" value="LysM"/>
    <property type="match status" value="1"/>
</dbReference>
<dbReference type="AlphaFoldDB" id="A0A8H5ZNB5"/>
<evidence type="ECO:0000313" key="4">
    <source>
        <dbReference type="EMBL" id="KAF5852261.1"/>
    </source>
</evidence>
<dbReference type="EMBL" id="WNKQ01000004">
    <property type="protein sequence ID" value="KAF5852261.1"/>
    <property type="molecule type" value="Genomic_DNA"/>
</dbReference>
<keyword evidence="2" id="KW-1133">Transmembrane helix</keyword>
<feature type="transmembrane region" description="Helical" evidence="2">
    <location>
        <begin position="103"/>
        <end position="123"/>
    </location>
</feature>
<feature type="region of interest" description="Disordered" evidence="1">
    <location>
        <begin position="50"/>
        <end position="76"/>
    </location>
</feature>
<reference evidence="4" key="1">
    <citation type="submission" date="2019-11" db="EMBL/GenBank/DDBJ databases">
        <title>Bipolaris sorokiniana Genome sequencing.</title>
        <authorList>
            <person name="Wang H."/>
        </authorList>
    </citation>
    <scope>NUCLEOTIDE SEQUENCE</scope>
</reference>
<dbReference type="OMA" id="MSWFTEM"/>
<dbReference type="Proteomes" id="UP000624244">
    <property type="component" value="Unassembled WGS sequence"/>
</dbReference>
<dbReference type="PROSITE" id="PS51782">
    <property type="entry name" value="LYSM"/>
    <property type="match status" value="1"/>
</dbReference>
<dbReference type="InterPro" id="IPR036779">
    <property type="entry name" value="LysM_dom_sf"/>
</dbReference>
<keyword evidence="2" id="KW-0472">Membrane</keyword>
<accession>A0A8H5ZNB5</accession>
<evidence type="ECO:0000259" key="3">
    <source>
        <dbReference type="PROSITE" id="PS51782"/>
    </source>
</evidence>
<protein>
    <recommendedName>
        <fullName evidence="3">LysM domain-containing protein</fullName>
    </recommendedName>
</protein>
<evidence type="ECO:0000256" key="2">
    <source>
        <dbReference type="SAM" id="Phobius"/>
    </source>
</evidence>
<sequence length="192" mass="21593">MSRWTDMDSDAERLPSGFERLGYDADTQTYTFRDADGIMYESEPGNRYSKLHRVDSQSSSRSSRSASIHLLDNRNGRPSRTFDEMFNDHQDVISKDNREAVRMMLPFALIILVFLILVFKLLYAGDAESLTPAKESLDCHQGSHEVPIKQGDTCWAIAQTSHVTVEELLELQGNAHVDCDRLVPGKGICVPA</sequence>
<dbReference type="Pfam" id="PF01476">
    <property type="entry name" value="LysM"/>
    <property type="match status" value="1"/>
</dbReference>
<dbReference type="Gene3D" id="3.10.350.10">
    <property type="entry name" value="LysM domain"/>
    <property type="match status" value="1"/>
</dbReference>
<organism evidence="4 5">
    <name type="scientific">Cochliobolus sativus</name>
    <name type="common">Common root rot and spot blotch fungus</name>
    <name type="synonym">Bipolaris sorokiniana</name>
    <dbReference type="NCBI Taxonomy" id="45130"/>
    <lineage>
        <taxon>Eukaryota</taxon>
        <taxon>Fungi</taxon>
        <taxon>Dikarya</taxon>
        <taxon>Ascomycota</taxon>
        <taxon>Pezizomycotina</taxon>
        <taxon>Dothideomycetes</taxon>
        <taxon>Pleosporomycetidae</taxon>
        <taxon>Pleosporales</taxon>
        <taxon>Pleosporineae</taxon>
        <taxon>Pleosporaceae</taxon>
        <taxon>Bipolaris</taxon>
    </lineage>
</organism>
<evidence type="ECO:0000313" key="5">
    <source>
        <dbReference type="Proteomes" id="UP000624244"/>
    </source>
</evidence>
<comment type="caution">
    <text evidence="4">The sequence shown here is derived from an EMBL/GenBank/DDBJ whole genome shotgun (WGS) entry which is preliminary data.</text>
</comment>
<keyword evidence="2" id="KW-0812">Transmembrane</keyword>